<dbReference type="InterPro" id="IPR016785">
    <property type="entry name" value="ComGD"/>
</dbReference>
<dbReference type="RefSeq" id="WP_141191381.1">
    <property type="nucleotide sequence ID" value="NZ_JBHUMR010000014.1"/>
</dbReference>
<comment type="caution">
    <text evidence="4">The sequence shown here is derived from an EMBL/GenBank/DDBJ whole genome shotgun (WGS) entry which is preliminary data.</text>
</comment>
<feature type="transmembrane region" description="Helical" evidence="3">
    <location>
        <begin position="12"/>
        <end position="35"/>
    </location>
</feature>
<gene>
    <name evidence="4" type="ORF">ACFSTF_13460</name>
</gene>
<dbReference type="Proteomes" id="UP001597458">
    <property type="component" value="Unassembled WGS sequence"/>
</dbReference>
<keyword evidence="2" id="KW-0178">Competence</keyword>
<evidence type="ECO:0000313" key="4">
    <source>
        <dbReference type="EMBL" id="MFD2618312.1"/>
    </source>
</evidence>
<proteinExistence type="predicted"/>
<accession>A0ABW5PUI7</accession>
<protein>
    <submittedName>
        <fullName evidence="4">Prepilin-type N-terminal cleavage/methylation domain-containing protein</fullName>
    </submittedName>
</protein>
<dbReference type="EMBL" id="JBHUMR010000014">
    <property type="protein sequence ID" value="MFD2618312.1"/>
    <property type="molecule type" value="Genomic_DNA"/>
</dbReference>
<comment type="subcellular location">
    <subcellularLocation>
        <location evidence="1">Cell surface</location>
    </subcellularLocation>
</comment>
<dbReference type="SUPFAM" id="SSF54523">
    <property type="entry name" value="Pili subunits"/>
    <property type="match status" value="1"/>
</dbReference>
<name>A0ABW5PUI7_9BACI</name>
<dbReference type="InterPro" id="IPR012902">
    <property type="entry name" value="N_methyl_site"/>
</dbReference>
<reference evidence="5" key="1">
    <citation type="journal article" date="2019" name="Int. J. Syst. Evol. Microbiol.">
        <title>The Global Catalogue of Microorganisms (GCM) 10K type strain sequencing project: providing services to taxonomists for standard genome sequencing and annotation.</title>
        <authorList>
            <consortium name="The Broad Institute Genomics Platform"/>
            <consortium name="The Broad Institute Genome Sequencing Center for Infectious Disease"/>
            <person name="Wu L."/>
            <person name="Ma J."/>
        </authorList>
    </citation>
    <scope>NUCLEOTIDE SEQUENCE [LARGE SCALE GENOMIC DNA]</scope>
    <source>
        <strain evidence="5">TISTR 2241</strain>
    </source>
</reference>
<keyword evidence="3" id="KW-0812">Transmembrane</keyword>
<keyword evidence="3" id="KW-0472">Membrane</keyword>
<sequence>MVKLVYRNKFSSHGFTLIETLIAVSIICLIVPLAFQQYGSLSDHKTLRYFIDQTNDLFHQAQYIAVTEKKTTMVSFYESAHTLELSFDNKVKKKITYDPRIQLIMASHNGRYIIGRNGHFSNAGTLYIKLGDTQYKFVVLIGQGRFYFEKL</sequence>
<dbReference type="NCBIfam" id="TIGR02532">
    <property type="entry name" value="IV_pilin_GFxxxE"/>
    <property type="match status" value="1"/>
</dbReference>
<evidence type="ECO:0000256" key="2">
    <source>
        <dbReference type="ARBA" id="ARBA00023287"/>
    </source>
</evidence>
<evidence type="ECO:0000256" key="3">
    <source>
        <dbReference type="SAM" id="Phobius"/>
    </source>
</evidence>
<evidence type="ECO:0000313" key="5">
    <source>
        <dbReference type="Proteomes" id="UP001597458"/>
    </source>
</evidence>
<evidence type="ECO:0000256" key="1">
    <source>
        <dbReference type="ARBA" id="ARBA00004241"/>
    </source>
</evidence>
<dbReference type="PIRSF" id="PIRSF021292">
    <property type="entry name" value="Competence_ComGD"/>
    <property type="match status" value="1"/>
</dbReference>
<organism evidence="4 5">
    <name type="scientific">Terrilactibacillus laevilacticus</name>
    <dbReference type="NCBI Taxonomy" id="1380157"/>
    <lineage>
        <taxon>Bacteria</taxon>
        <taxon>Bacillati</taxon>
        <taxon>Bacillota</taxon>
        <taxon>Bacilli</taxon>
        <taxon>Bacillales</taxon>
        <taxon>Bacillaceae</taxon>
        <taxon>Terrilactibacillus</taxon>
    </lineage>
</organism>
<dbReference type="InterPro" id="IPR045584">
    <property type="entry name" value="Pilin-like"/>
</dbReference>
<keyword evidence="3" id="KW-1133">Transmembrane helix</keyword>
<keyword evidence="5" id="KW-1185">Reference proteome</keyword>
<dbReference type="Pfam" id="PF07963">
    <property type="entry name" value="N_methyl"/>
    <property type="match status" value="1"/>
</dbReference>